<dbReference type="AlphaFoldDB" id="Q0C752"/>
<dbReference type="PANTHER" id="PTHR42643">
    <property type="entry name" value="IONOTROPIC RECEPTOR 20A-RELATED"/>
    <property type="match status" value="1"/>
</dbReference>
<dbReference type="PANTHER" id="PTHR42643:SF40">
    <property type="entry name" value="IONOTROPIC RECEPTOR 41A-RELATED"/>
    <property type="match status" value="1"/>
</dbReference>
<comment type="subcellular location">
    <subcellularLocation>
        <location evidence="1">Cell membrane</location>
        <topology evidence="1">Multi-pass membrane protein</topology>
    </subcellularLocation>
</comment>
<feature type="transmembrane region" description="Helical" evidence="8">
    <location>
        <begin position="135"/>
        <end position="153"/>
    </location>
</feature>
<reference evidence="9" key="1">
    <citation type="submission" date="2005-10" db="EMBL/GenBank/DDBJ databases">
        <authorList>
            <person name="Loftus B.J."/>
            <person name="Nene V.M."/>
            <person name="Hannick L.I."/>
            <person name="Bidwell S."/>
            <person name="Haas B."/>
            <person name="Amedeo P."/>
            <person name="Orvis J."/>
            <person name="Wortman J.R."/>
            <person name="White O.R."/>
            <person name="Salzberg S."/>
            <person name="Shumway M."/>
            <person name="Koo H."/>
            <person name="Zhao Y."/>
            <person name="Holmes M."/>
            <person name="Miller J."/>
            <person name="Schatz M."/>
            <person name="Pop M."/>
            <person name="Pai G."/>
            <person name="Utterback T."/>
            <person name="Rogers Y.-H."/>
            <person name="Kravitz S."/>
            <person name="Fraser C.M."/>
        </authorList>
    </citation>
    <scope>NUCLEOTIDE SEQUENCE</scope>
    <source>
        <strain evidence="9">Liverpool</strain>
    </source>
</reference>
<keyword evidence="7" id="KW-0325">Glycoprotein</keyword>
<dbReference type="EMBL" id="CH477186">
    <property type="protein sequence ID" value="EAT48975.1"/>
    <property type="molecule type" value="Genomic_DNA"/>
</dbReference>
<dbReference type="eggNOG" id="ENOG502S0WT">
    <property type="taxonomic scope" value="Eukaryota"/>
</dbReference>
<keyword evidence="6" id="KW-0675">Receptor</keyword>
<protein>
    <submittedName>
        <fullName evidence="9">AAEL000039-PA</fullName>
    </submittedName>
</protein>
<dbReference type="Gene3D" id="3.40.190.10">
    <property type="entry name" value="Periplasmic binding protein-like II"/>
    <property type="match status" value="1"/>
</dbReference>
<reference evidence="9" key="2">
    <citation type="journal article" date="2007" name="Science">
        <title>Genome sequence of Aedes aegypti, a major arbovirus vector.</title>
        <authorList>
            <person name="Nene V."/>
            <person name="Wortman J.R."/>
            <person name="Lawson D."/>
            <person name="Haas B."/>
            <person name="Kodira C."/>
            <person name="Tu Z.J."/>
            <person name="Loftus B."/>
            <person name="Xi Z."/>
            <person name="Megy K."/>
            <person name="Grabherr M."/>
            <person name="Ren Q."/>
            <person name="Zdobnov E.M."/>
            <person name="Lobo N.F."/>
            <person name="Campbell K.S."/>
            <person name="Brown S.E."/>
            <person name="Bonaldo M.F."/>
            <person name="Zhu J."/>
            <person name="Sinkins S.P."/>
            <person name="Hogenkamp D.G."/>
            <person name="Amedeo P."/>
            <person name="Arensburger P."/>
            <person name="Atkinson P.W."/>
            <person name="Bidwell S."/>
            <person name="Biedler J."/>
            <person name="Birney E."/>
            <person name="Bruggner R.V."/>
            <person name="Costas J."/>
            <person name="Coy M.R."/>
            <person name="Crabtree J."/>
            <person name="Crawford M."/>
            <person name="Debruyn B."/>
            <person name="Decaprio D."/>
            <person name="Eiglmeier K."/>
            <person name="Eisenstadt E."/>
            <person name="El-Dorry H."/>
            <person name="Gelbart W.M."/>
            <person name="Gomes S.L."/>
            <person name="Hammond M."/>
            <person name="Hannick L.I."/>
            <person name="Hogan J.R."/>
            <person name="Holmes M.H."/>
            <person name="Jaffe D."/>
            <person name="Johnston J.S."/>
            <person name="Kennedy R.C."/>
            <person name="Koo H."/>
            <person name="Kravitz S."/>
            <person name="Kriventseva E.V."/>
            <person name="Kulp D."/>
            <person name="Labutti K."/>
            <person name="Lee E."/>
            <person name="Li S."/>
            <person name="Lovin D.D."/>
            <person name="Mao C."/>
            <person name="Mauceli E."/>
            <person name="Menck C.F."/>
            <person name="Miller J.R."/>
            <person name="Montgomery P."/>
            <person name="Mori A."/>
            <person name="Nascimento A.L."/>
            <person name="Naveira H.F."/>
            <person name="Nusbaum C."/>
            <person name="O'leary S."/>
            <person name="Orvis J."/>
            <person name="Pertea M."/>
            <person name="Quesneville H."/>
            <person name="Reidenbach K.R."/>
            <person name="Rogers Y.H."/>
            <person name="Roth C.W."/>
            <person name="Schneider J.R."/>
            <person name="Schatz M."/>
            <person name="Shumway M."/>
            <person name="Stanke M."/>
            <person name="Stinson E.O."/>
            <person name="Tubio J.M."/>
            <person name="Vanzee J.P."/>
            <person name="Verjovski-Almeida S."/>
            <person name="Werner D."/>
            <person name="White O."/>
            <person name="Wyder S."/>
            <person name="Zeng Q."/>
            <person name="Zhao Q."/>
            <person name="Zhao Y."/>
            <person name="Hill C.A."/>
            <person name="Raikhel A.S."/>
            <person name="Soares M.B."/>
            <person name="Knudson D.L."/>
            <person name="Lee N.H."/>
            <person name="Galagan J."/>
            <person name="Salzberg S.L."/>
            <person name="Paulsen I.T."/>
            <person name="Dimopoulos G."/>
            <person name="Collins F.H."/>
            <person name="Birren B."/>
            <person name="Fraser-Liggett C.M."/>
            <person name="Severson D.W."/>
        </authorList>
    </citation>
    <scope>NUCLEOTIDE SEQUENCE [LARGE SCALE GENOMIC DNA]</scope>
    <source>
        <strain evidence="9">Liverpool</strain>
    </source>
</reference>
<evidence type="ECO:0000256" key="4">
    <source>
        <dbReference type="ARBA" id="ARBA00022989"/>
    </source>
</evidence>
<keyword evidence="3 8" id="KW-0812">Transmembrane</keyword>
<dbReference type="PhylomeDB" id="Q0C752"/>
<dbReference type="Gene3D" id="1.10.287.70">
    <property type="match status" value="1"/>
</dbReference>
<dbReference type="VEuPathDB" id="VectorBase:AAEL000039"/>
<name>Q0C752_AEDAE</name>
<dbReference type="PaxDb" id="7159-AAEL000039-PA"/>
<gene>
    <name evidence="9" type="ORF">AaeL_AAEL000039</name>
</gene>
<feature type="transmembrane region" description="Helical" evidence="8">
    <location>
        <begin position="193"/>
        <end position="214"/>
    </location>
</feature>
<dbReference type="InterPro" id="IPR052192">
    <property type="entry name" value="Insect_Ionotropic_Sensory_Rcpt"/>
</dbReference>
<dbReference type="GO" id="GO:0005886">
    <property type="term" value="C:plasma membrane"/>
    <property type="evidence" value="ECO:0007669"/>
    <property type="project" value="UniProtKB-SubCell"/>
</dbReference>
<keyword evidence="2" id="KW-1003">Cell membrane</keyword>
<keyword evidence="4 8" id="KW-1133">Transmembrane helix</keyword>
<accession>Q0C752</accession>
<proteinExistence type="predicted"/>
<evidence type="ECO:0000256" key="1">
    <source>
        <dbReference type="ARBA" id="ARBA00004651"/>
    </source>
</evidence>
<evidence type="ECO:0000256" key="5">
    <source>
        <dbReference type="ARBA" id="ARBA00023136"/>
    </source>
</evidence>
<organism evidence="9 10">
    <name type="scientific">Aedes aegypti</name>
    <name type="common">Yellowfever mosquito</name>
    <name type="synonym">Culex aegypti</name>
    <dbReference type="NCBI Taxonomy" id="7159"/>
    <lineage>
        <taxon>Eukaryota</taxon>
        <taxon>Metazoa</taxon>
        <taxon>Ecdysozoa</taxon>
        <taxon>Arthropoda</taxon>
        <taxon>Hexapoda</taxon>
        <taxon>Insecta</taxon>
        <taxon>Pterygota</taxon>
        <taxon>Neoptera</taxon>
        <taxon>Endopterygota</taxon>
        <taxon>Diptera</taxon>
        <taxon>Nematocera</taxon>
        <taxon>Culicoidea</taxon>
        <taxon>Culicidae</taxon>
        <taxon>Culicinae</taxon>
        <taxon>Aedini</taxon>
        <taxon>Aedes</taxon>
        <taxon>Stegomyia</taxon>
    </lineage>
</organism>
<dbReference type="Proteomes" id="UP000682892">
    <property type="component" value="Chromosome 1"/>
</dbReference>
<dbReference type="HOGENOM" id="CLU_025015_0_0_1"/>
<evidence type="ECO:0000313" key="10">
    <source>
        <dbReference type="Proteomes" id="UP000682892"/>
    </source>
</evidence>
<dbReference type="OMA" id="CTIEAYF"/>
<evidence type="ECO:0000256" key="8">
    <source>
        <dbReference type="SAM" id="Phobius"/>
    </source>
</evidence>
<evidence type="ECO:0000313" key="9">
    <source>
        <dbReference type="EMBL" id="EAT48975.1"/>
    </source>
</evidence>
<evidence type="ECO:0000256" key="3">
    <source>
        <dbReference type="ARBA" id="ARBA00022692"/>
    </source>
</evidence>
<evidence type="ECO:0000256" key="2">
    <source>
        <dbReference type="ARBA" id="ARBA00022475"/>
    </source>
</evidence>
<evidence type="ECO:0000256" key="7">
    <source>
        <dbReference type="ARBA" id="ARBA00023180"/>
    </source>
</evidence>
<reference evidence="9" key="3">
    <citation type="submission" date="2012-09" db="EMBL/GenBank/DDBJ databases">
        <authorList>
            <consortium name="VectorBase"/>
        </authorList>
    </citation>
    <scope>NUCLEOTIDE SEQUENCE</scope>
    <source>
        <strain evidence="9">Liverpool</strain>
    </source>
</reference>
<sequence>MYPPFVYYTETTAEKANARKDPRYYSDDSPVFIDGTEPLLLVEFCQRRNCTIEAYFDEINLWGDVTENRTGTGVLGAVATRQADFAVCAIYHWSHPYRFATYTGEISRSGVTVLVTKPVAVAPWRTPFMPFSDDLWKVVGMAFFAGVVAVLLIERGRAYIKGAIGGQRMNISDSLLSMIGLYVAQNVFIRRDLIACTILFISLLFAGFMVGNLYGARLDEIMTIPQFEHAIETGQDLADSGLTFVGNDLAWMFTLRSSPQAHVQKLVRHYKVVDDNYMVQHRDMRDVGYIAEKTEFGHVSPVDFLDVQSADNYQLLKEDLAWQYCTAIVSKTCPFKHSFNELLMEIRQSGIQYYWESLVVNRYLGMAIQQKILKVDPLETCEDAVILQVSQFVGTPNSKWCRKQLN</sequence>
<evidence type="ECO:0000256" key="6">
    <source>
        <dbReference type="ARBA" id="ARBA00023170"/>
    </source>
</evidence>
<dbReference type="SUPFAM" id="SSF53850">
    <property type="entry name" value="Periplasmic binding protein-like II"/>
    <property type="match status" value="1"/>
</dbReference>
<keyword evidence="5 8" id="KW-0472">Membrane</keyword>